<proteinExistence type="predicted"/>
<sequence length="214" mass="23509">MSAATNLRRNILICARPSKLHANDRLQVLESRHHVSIVSQQTRQALMTNFQQLAAERPYHAIVFYPGFINATIGKWDKNFFSPFSKSLELVVGAGAGYDHTDVAHLTKTGVYYANAPVSVSEPTAMTTVTLVLQTIRATTQAEMTLRKGQWTEGLEPTDDIRDLTIGIVGYGTIGRVSTNAEVYRSPQKFNILGLEACTGKASGARCEENPLPQ</sequence>
<name>A0A8H3CY11_9AGAM</name>
<dbReference type="InterPro" id="IPR006139">
    <property type="entry name" value="D-isomer_2_OHA_DH_cat_dom"/>
</dbReference>
<dbReference type="InterPro" id="IPR050223">
    <property type="entry name" value="D-isomer_2-hydroxyacid_DH"/>
</dbReference>
<dbReference type="EMBL" id="CAJMXA010003535">
    <property type="protein sequence ID" value="CAE6501379.1"/>
    <property type="molecule type" value="Genomic_DNA"/>
</dbReference>
<dbReference type="Pfam" id="PF00389">
    <property type="entry name" value="2-Hacid_dh"/>
    <property type="match status" value="1"/>
</dbReference>
<dbReference type="PANTHER" id="PTHR10996">
    <property type="entry name" value="2-HYDROXYACID DEHYDROGENASE-RELATED"/>
    <property type="match status" value="1"/>
</dbReference>
<dbReference type="SUPFAM" id="SSF52283">
    <property type="entry name" value="Formate/glycerate dehydrogenase catalytic domain-like"/>
    <property type="match status" value="1"/>
</dbReference>
<gene>
    <name evidence="3" type="ORF">RDB_LOCUS113017</name>
</gene>
<dbReference type="Gene3D" id="3.40.50.720">
    <property type="entry name" value="NAD(P)-binding Rossmann-like Domain"/>
    <property type="match status" value="2"/>
</dbReference>
<evidence type="ECO:0000259" key="2">
    <source>
        <dbReference type="Pfam" id="PF00389"/>
    </source>
</evidence>
<evidence type="ECO:0000313" key="3">
    <source>
        <dbReference type="EMBL" id="CAE6501379.1"/>
    </source>
</evidence>
<evidence type="ECO:0000256" key="1">
    <source>
        <dbReference type="ARBA" id="ARBA00023002"/>
    </source>
</evidence>
<feature type="domain" description="D-isomer specific 2-hydroxyacid dehydrogenase catalytic" evidence="2">
    <location>
        <begin position="26"/>
        <end position="135"/>
    </location>
</feature>
<protein>
    <recommendedName>
        <fullName evidence="2">D-isomer specific 2-hydroxyacid dehydrogenase catalytic domain-containing protein</fullName>
    </recommendedName>
</protein>
<reference evidence="3" key="1">
    <citation type="submission" date="2021-01" db="EMBL/GenBank/DDBJ databases">
        <authorList>
            <person name="Kaushik A."/>
        </authorList>
    </citation>
    <scope>NUCLEOTIDE SEQUENCE</scope>
    <source>
        <strain evidence="3">AG6-10EEA</strain>
    </source>
</reference>
<dbReference type="GO" id="GO:0051287">
    <property type="term" value="F:NAD binding"/>
    <property type="evidence" value="ECO:0007669"/>
    <property type="project" value="InterPro"/>
</dbReference>
<keyword evidence="1" id="KW-0560">Oxidoreductase</keyword>
<dbReference type="Proteomes" id="UP000663853">
    <property type="component" value="Unassembled WGS sequence"/>
</dbReference>
<dbReference type="GO" id="GO:0005829">
    <property type="term" value="C:cytosol"/>
    <property type="evidence" value="ECO:0007669"/>
    <property type="project" value="TreeGrafter"/>
</dbReference>
<dbReference type="AlphaFoldDB" id="A0A8H3CY11"/>
<accession>A0A8H3CY11</accession>
<dbReference type="GO" id="GO:0030267">
    <property type="term" value="F:glyoxylate reductase (NADPH) activity"/>
    <property type="evidence" value="ECO:0007669"/>
    <property type="project" value="TreeGrafter"/>
</dbReference>
<dbReference type="PANTHER" id="PTHR10996:SF129">
    <property type="entry name" value="2-HYDROXYACID DEHYDROGENASE C1773.17C-RELATED"/>
    <property type="match status" value="1"/>
</dbReference>
<comment type="caution">
    <text evidence="3">The sequence shown here is derived from an EMBL/GenBank/DDBJ whole genome shotgun (WGS) entry which is preliminary data.</text>
</comment>
<organism evidence="3 4">
    <name type="scientific">Rhizoctonia solani</name>
    <dbReference type="NCBI Taxonomy" id="456999"/>
    <lineage>
        <taxon>Eukaryota</taxon>
        <taxon>Fungi</taxon>
        <taxon>Dikarya</taxon>
        <taxon>Basidiomycota</taxon>
        <taxon>Agaricomycotina</taxon>
        <taxon>Agaricomycetes</taxon>
        <taxon>Cantharellales</taxon>
        <taxon>Ceratobasidiaceae</taxon>
        <taxon>Rhizoctonia</taxon>
    </lineage>
</organism>
<evidence type="ECO:0000313" key="4">
    <source>
        <dbReference type="Proteomes" id="UP000663853"/>
    </source>
</evidence>
<dbReference type="GO" id="GO:0016618">
    <property type="term" value="F:hydroxypyruvate reductase [NAD(P)H] activity"/>
    <property type="evidence" value="ECO:0007669"/>
    <property type="project" value="TreeGrafter"/>
</dbReference>